<evidence type="ECO:0000256" key="2">
    <source>
        <dbReference type="ARBA" id="ARBA00007015"/>
    </source>
</evidence>
<evidence type="ECO:0000256" key="4">
    <source>
        <dbReference type="ARBA" id="ARBA00022692"/>
    </source>
</evidence>
<feature type="transmembrane region" description="Helical" evidence="7">
    <location>
        <begin position="161"/>
        <end position="180"/>
    </location>
</feature>
<dbReference type="InterPro" id="IPR036259">
    <property type="entry name" value="MFS_trans_sf"/>
</dbReference>
<sequence>MPTPTPPTETESPPTVPEGVSGRLAAWSWIPTLYFAEGLPYIVVMTVSVIMYKQMGVSNAKIAFFTSLLYLPWVLKPLWSPLVELLGAKRWWIVAMQLLIGAGLAGVAASLGTDSFFRYSMAAFWLLAFSSATHDIAADGFYMLGLSTHEQAWWVGLRSTFYRAAMLFGQGGLVVIAGLIESGAGSHDVFVTVTPGPQPAAVVTQDLASAPPTAEFGAASAGVGIAPEPQDPAAAAATIDRARQWNLEQGFYEVVEAEQDERTKSAWLTRLEGWIRETFGEARVEAAPESVAGPTTLVTLSAGDLDETHRRVIRFEHVSGDPDMRVVEGGAFVITPENRDAAMAAVVQGDPRDDEPTAATFRVRAGNAVFAWTCVAYLTAGLFLLMGVYHFFALPRPDADRHEAIGSIGGFLKGFFETFVSFLTKPGVGNAIAFLLLYRFSESQLAKLAAPFLLDTEGSGGLSLTTSEVGFIYGVVGLIMLTLGGVLGGFLASRDGASAWLWPMAIAINLPNVVYVLLSYWQPDALWPVAAAVAIEQFGYGFGFAAYLLVMIYVSRGDRKTAHYAICTGFMALGMMIPGMFCGWLQELIGYRHFFVWVLICTIPAFIATAALRIDPQFGKQEEATT</sequence>
<keyword evidence="6 7" id="KW-0472">Membrane</keyword>
<evidence type="ECO:0000313" key="8">
    <source>
        <dbReference type="EMBL" id="TWT87258.1"/>
    </source>
</evidence>
<feature type="transmembrane region" description="Helical" evidence="7">
    <location>
        <begin position="593"/>
        <end position="612"/>
    </location>
</feature>
<dbReference type="SUPFAM" id="SSF103473">
    <property type="entry name" value="MFS general substrate transporter"/>
    <property type="match status" value="2"/>
</dbReference>
<dbReference type="Gene3D" id="1.20.1250.20">
    <property type="entry name" value="MFS general substrate transporter like domains"/>
    <property type="match status" value="1"/>
</dbReference>
<dbReference type="PANTHER" id="PTHR12778:SF10">
    <property type="entry name" value="MAJOR FACILITATOR SUPERFAMILY DOMAIN-CONTAINING PROTEIN 3"/>
    <property type="match status" value="1"/>
</dbReference>
<evidence type="ECO:0000313" key="9">
    <source>
        <dbReference type="Proteomes" id="UP000315440"/>
    </source>
</evidence>
<dbReference type="InterPro" id="IPR039309">
    <property type="entry name" value="BT1"/>
</dbReference>
<feature type="transmembrane region" description="Helical" evidence="7">
    <location>
        <begin position="499"/>
        <end position="521"/>
    </location>
</feature>
<evidence type="ECO:0000256" key="7">
    <source>
        <dbReference type="SAM" id="Phobius"/>
    </source>
</evidence>
<keyword evidence="5 7" id="KW-1133">Transmembrane helix</keyword>
<dbReference type="EMBL" id="SJPQ01000003">
    <property type="protein sequence ID" value="TWT87258.1"/>
    <property type="molecule type" value="Genomic_DNA"/>
</dbReference>
<feature type="transmembrane region" description="Helical" evidence="7">
    <location>
        <begin position="26"/>
        <end position="50"/>
    </location>
</feature>
<evidence type="ECO:0000256" key="1">
    <source>
        <dbReference type="ARBA" id="ARBA00004141"/>
    </source>
</evidence>
<feature type="transmembrane region" description="Helical" evidence="7">
    <location>
        <begin position="471"/>
        <end position="492"/>
    </location>
</feature>
<dbReference type="RefSeq" id="WP_146401245.1">
    <property type="nucleotide sequence ID" value="NZ_SJPQ01000003.1"/>
</dbReference>
<dbReference type="GO" id="GO:0016020">
    <property type="term" value="C:membrane"/>
    <property type="evidence" value="ECO:0007669"/>
    <property type="project" value="UniProtKB-SubCell"/>
</dbReference>
<evidence type="ECO:0000256" key="5">
    <source>
        <dbReference type="ARBA" id="ARBA00022989"/>
    </source>
</evidence>
<protein>
    <submittedName>
        <fullName evidence="8">Muropeptide transporter</fullName>
    </submittedName>
</protein>
<dbReference type="OrthoDB" id="9787815at2"/>
<gene>
    <name evidence="8" type="ORF">Mal64_27960</name>
</gene>
<evidence type="ECO:0000256" key="3">
    <source>
        <dbReference type="ARBA" id="ARBA00022448"/>
    </source>
</evidence>
<dbReference type="Pfam" id="PF03092">
    <property type="entry name" value="BT1"/>
    <property type="match status" value="1"/>
</dbReference>
<dbReference type="PANTHER" id="PTHR12778">
    <property type="entry name" value="SOLUTE CARRIER FAMILY 33 ACETYL-COA TRANSPORTER -RELATED"/>
    <property type="match status" value="1"/>
</dbReference>
<feature type="transmembrane region" description="Helical" evidence="7">
    <location>
        <begin position="527"/>
        <end position="550"/>
    </location>
</feature>
<dbReference type="AlphaFoldDB" id="A0A5C5ZJA1"/>
<proteinExistence type="inferred from homology"/>
<keyword evidence="4 7" id="KW-0812">Transmembrane</keyword>
<feature type="transmembrane region" description="Helical" evidence="7">
    <location>
        <begin position="123"/>
        <end position="141"/>
    </location>
</feature>
<feature type="transmembrane region" description="Helical" evidence="7">
    <location>
        <begin position="62"/>
        <end position="79"/>
    </location>
</feature>
<comment type="caution">
    <text evidence="8">The sequence shown here is derived from an EMBL/GenBank/DDBJ whole genome shotgun (WGS) entry which is preliminary data.</text>
</comment>
<feature type="transmembrane region" description="Helical" evidence="7">
    <location>
        <begin position="369"/>
        <end position="392"/>
    </location>
</feature>
<dbReference type="Proteomes" id="UP000315440">
    <property type="component" value="Unassembled WGS sequence"/>
</dbReference>
<reference evidence="8 9" key="1">
    <citation type="submission" date="2019-02" db="EMBL/GenBank/DDBJ databases">
        <title>Deep-cultivation of Planctomycetes and their phenomic and genomic characterization uncovers novel biology.</title>
        <authorList>
            <person name="Wiegand S."/>
            <person name="Jogler M."/>
            <person name="Boedeker C."/>
            <person name="Pinto D."/>
            <person name="Vollmers J."/>
            <person name="Rivas-Marin E."/>
            <person name="Kohn T."/>
            <person name="Peeters S.H."/>
            <person name="Heuer A."/>
            <person name="Rast P."/>
            <person name="Oberbeckmann S."/>
            <person name="Bunk B."/>
            <person name="Jeske O."/>
            <person name="Meyerdierks A."/>
            <person name="Storesund J.E."/>
            <person name="Kallscheuer N."/>
            <person name="Luecker S."/>
            <person name="Lage O.M."/>
            <person name="Pohl T."/>
            <person name="Merkel B.J."/>
            <person name="Hornburger P."/>
            <person name="Mueller R.-W."/>
            <person name="Bruemmer F."/>
            <person name="Labrenz M."/>
            <person name="Spormann A.M."/>
            <person name="Op Den Camp H."/>
            <person name="Overmann J."/>
            <person name="Amann R."/>
            <person name="Jetten M.S.M."/>
            <person name="Mascher T."/>
            <person name="Medema M.H."/>
            <person name="Devos D.P."/>
            <person name="Kaster A.-K."/>
            <person name="Ovreas L."/>
            <person name="Rohde M."/>
            <person name="Galperin M.Y."/>
            <person name="Jogler C."/>
        </authorList>
    </citation>
    <scope>NUCLEOTIDE SEQUENCE [LARGE SCALE GENOMIC DNA]</scope>
    <source>
        <strain evidence="8 9">Mal64</strain>
    </source>
</reference>
<evidence type="ECO:0000256" key="6">
    <source>
        <dbReference type="ARBA" id="ARBA00023136"/>
    </source>
</evidence>
<accession>A0A5C5ZJA1</accession>
<comment type="subcellular location">
    <subcellularLocation>
        <location evidence="1">Membrane</location>
        <topology evidence="1">Multi-pass membrane protein</topology>
    </subcellularLocation>
</comment>
<dbReference type="InterPro" id="IPR004752">
    <property type="entry name" value="AmpG_permease/AT-1"/>
</dbReference>
<name>A0A5C5ZJA1_9BACT</name>
<keyword evidence="3" id="KW-0813">Transport</keyword>
<organism evidence="8 9">
    <name type="scientific">Pseudobythopirellula maris</name>
    <dbReference type="NCBI Taxonomy" id="2527991"/>
    <lineage>
        <taxon>Bacteria</taxon>
        <taxon>Pseudomonadati</taxon>
        <taxon>Planctomycetota</taxon>
        <taxon>Planctomycetia</taxon>
        <taxon>Pirellulales</taxon>
        <taxon>Lacipirellulaceae</taxon>
        <taxon>Pseudobythopirellula</taxon>
    </lineage>
</organism>
<keyword evidence="9" id="KW-1185">Reference proteome</keyword>
<feature type="transmembrane region" description="Helical" evidence="7">
    <location>
        <begin position="91"/>
        <end position="111"/>
    </location>
</feature>
<feature type="transmembrane region" description="Helical" evidence="7">
    <location>
        <begin position="562"/>
        <end position="581"/>
    </location>
</feature>
<comment type="similarity">
    <text evidence="2">Belongs to the major facilitator superfamily. Folate-biopterin transporter (TC 2.A.71) family.</text>
</comment>